<evidence type="ECO:0000256" key="2">
    <source>
        <dbReference type="ARBA" id="ARBA00023315"/>
    </source>
</evidence>
<dbReference type="PANTHER" id="PTHR43877:SF2">
    <property type="entry name" value="AMINOALKYLPHOSPHONATE N-ACETYLTRANSFERASE-RELATED"/>
    <property type="match status" value="1"/>
</dbReference>
<accession>K8FE65</accession>
<evidence type="ECO:0000313" key="4">
    <source>
        <dbReference type="EMBL" id="CCO65976.1"/>
    </source>
</evidence>
<keyword evidence="5" id="KW-1185">Reference proteome</keyword>
<dbReference type="OrthoDB" id="7305308at2759"/>
<gene>
    <name evidence="4" type="ORF">Bathy07g03330</name>
</gene>
<keyword evidence="1" id="KW-0808">Transferase</keyword>
<sequence>MIYYQPLSETYFESCNELLNTFYASKDFCNCISFSNCLGTQEEFARFYRLHPESLETVIVAIEVLGENGESDLGGGVVIGCVKVSATEYPRTSSDDFIHTPKPEEAYVSTLCVSSQARGKGVGGRLLEHAEALARKLNKKKLTLEVLNANPAERLYARRKNV</sequence>
<dbReference type="InterPro" id="IPR050832">
    <property type="entry name" value="Bact_Acetyltransf"/>
</dbReference>
<organism evidence="4 5">
    <name type="scientific">Bathycoccus prasinos</name>
    <dbReference type="NCBI Taxonomy" id="41875"/>
    <lineage>
        <taxon>Eukaryota</taxon>
        <taxon>Viridiplantae</taxon>
        <taxon>Chlorophyta</taxon>
        <taxon>Mamiellophyceae</taxon>
        <taxon>Mamiellales</taxon>
        <taxon>Bathycoccaceae</taxon>
        <taxon>Bathycoccus</taxon>
    </lineage>
</organism>
<dbReference type="Proteomes" id="UP000198341">
    <property type="component" value="Chromosome 7"/>
</dbReference>
<dbReference type="InterPro" id="IPR016181">
    <property type="entry name" value="Acyl_CoA_acyltransferase"/>
</dbReference>
<dbReference type="Pfam" id="PF00583">
    <property type="entry name" value="Acetyltransf_1"/>
    <property type="match status" value="1"/>
</dbReference>
<feature type="domain" description="N-acetyltransferase" evidence="3">
    <location>
        <begin position="32"/>
        <end position="162"/>
    </location>
</feature>
<dbReference type="EMBL" id="FO082272">
    <property type="protein sequence ID" value="CCO65976.1"/>
    <property type="molecule type" value="Genomic_DNA"/>
</dbReference>
<reference evidence="4 5" key="1">
    <citation type="submission" date="2011-10" db="EMBL/GenBank/DDBJ databases">
        <authorList>
            <person name="Genoscope - CEA"/>
        </authorList>
    </citation>
    <scope>NUCLEOTIDE SEQUENCE [LARGE SCALE GENOMIC DNA]</scope>
    <source>
        <strain evidence="4 5">RCC 1105</strain>
    </source>
</reference>
<keyword evidence="2" id="KW-0012">Acyltransferase</keyword>
<dbReference type="eggNOG" id="ENOG502SAFT">
    <property type="taxonomic scope" value="Eukaryota"/>
</dbReference>
<dbReference type="Gene3D" id="3.40.630.30">
    <property type="match status" value="1"/>
</dbReference>
<name>K8FE65_9CHLO</name>
<dbReference type="GeneID" id="19014822"/>
<dbReference type="SUPFAM" id="SSF55729">
    <property type="entry name" value="Acyl-CoA N-acyltransferases (Nat)"/>
    <property type="match status" value="1"/>
</dbReference>
<evidence type="ECO:0000259" key="3">
    <source>
        <dbReference type="PROSITE" id="PS51186"/>
    </source>
</evidence>
<evidence type="ECO:0000313" key="5">
    <source>
        <dbReference type="Proteomes" id="UP000198341"/>
    </source>
</evidence>
<dbReference type="RefSeq" id="XP_007511888.1">
    <property type="nucleotide sequence ID" value="XM_007511826.1"/>
</dbReference>
<dbReference type="CDD" id="cd04301">
    <property type="entry name" value="NAT_SF"/>
    <property type="match status" value="1"/>
</dbReference>
<dbReference type="InterPro" id="IPR000182">
    <property type="entry name" value="GNAT_dom"/>
</dbReference>
<dbReference type="PANTHER" id="PTHR43877">
    <property type="entry name" value="AMINOALKYLPHOSPHONATE N-ACETYLTRANSFERASE-RELATED-RELATED"/>
    <property type="match status" value="1"/>
</dbReference>
<evidence type="ECO:0000256" key="1">
    <source>
        <dbReference type="ARBA" id="ARBA00022679"/>
    </source>
</evidence>
<dbReference type="STRING" id="41875.K8FE65"/>
<proteinExistence type="predicted"/>
<dbReference type="AlphaFoldDB" id="K8FE65"/>
<dbReference type="GO" id="GO:0016747">
    <property type="term" value="F:acyltransferase activity, transferring groups other than amino-acyl groups"/>
    <property type="evidence" value="ECO:0007669"/>
    <property type="project" value="InterPro"/>
</dbReference>
<dbReference type="KEGG" id="bpg:Bathy07g03330"/>
<dbReference type="PROSITE" id="PS51186">
    <property type="entry name" value="GNAT"/>
    <property type="match status" value="1"/>
</dbReference>
<protein>
    <recommendedName>
        <fullName evidence="3">N-acetyltransferase domain-containing protein</fullName>
    </recommendedName>
</protein>